<dbReference type="Gene3D" id="1.10.510.10">
    <property type="entry name" value="Transferase(Phosphotransferase) domain 1"/>
    <property type="match status" value="1"/>
</dbReference>
<feature type="binding site" evidence="1">
    <location>
        <position position="212"/>
    </location>
    <ligand>
        <name>ATP</name>
        <dbReference type="ChEBI" id="CHEBI:30616"/>
    </ligand>
</feature>
<evidence type="ECO:0000313" key="3">
    <source>
        <dbReference type="Proteomes" id="UP001491310"/>
    </source>
</evidence>
<gene>
    <name evidence="2" type="ORF">WJX75_009641</name>
</gene>
<dbReference type="Gene3D" id="3.30.200.20">
    <property type="entry name" value="Phosphorylase Kinase, domain 1"/>
    <property type="match status" value="1"/>
</dbReference>
<evidence type="ECO:0008006" key="4">
    <source>
        <dbReference type="Google" id="ProtNLM"/>
    </source>
</evidence>
<dbReference type="PROSITE" id="PS00107">
    <property type="entry name" value="PROTEIN_KINASE_ATP"/>
    <property type="match status" value="1"/>
</dbReference>
<comment type="caution">
    <text evidence="2">The sequence shown here is derived from an EMBL/GenBank/DDBJ whole genome shotgun (WGS) entry which is preliminary data.</text>
</comment>
<accession>A0ABR2Z5C3</accession>
<dbReference type="SUPFAM" id="SSF56112">
    <property type="entry name" value="Protein kinase-like (PK-like)"/>
    <property type="match status" value="1"/>
</dbReference>
<evidence type="ECO:0000313" key="2">
    <source>
        <dbReference type="EMBL" id="KAK9919136.1"/>
    </source>
</evidence>
<keyword evidence="3" id="KW-1185">Reference proteome</keyword>
<reference evidence="2 3" key="1">
    <citation type="journal article" date="2024" name="Nat. Commun.">
        <title>Phylogenomics reveals the evolutionary origins of lichenization in chlorophyte algae.</title>
        <authorList>
            <person name="Puginier C."/>
            <person name="Libourel C."/>
            <person name="Otte J."/>
            <person name="Skaloud P."/>
            <person name="Haon M."/>
            <person name="Grisel S."/>
            <person name="Petersen M."/>
            <person name="Berrin J.G."/>
            <person name="Delaux P.M."/>
            <person name="Dal Grande F."/>
            <person name="Keller J."/>
        </authorList>
    </citation>
    <scope>NUCLEOTIDE SEQUENCE [LARGE SCALE GENOMIC DNA]</scope>
    <source>
        <strain evidence="2 3">SAG 216-7</strain>
    </source>
</reference>
<dbReference type="InterPro" id="IPR011009">
    <property type="entry name" value="Kinase-like_dom_sf"/>
</dbReference>
<dbReference type="InterPro" id="IPR017441">
    <property type="entry name" value="Protein_kinase_ATP_BS"/>
</dbReference>
<dbReference type="PANTHER" id="PTHR37171">
    <property type="entry name" value="SERINE/THREONINE-PROTEIN KINASE YRZF-RELATED"/>
    <property type="match status" value="1"/>
</dbReference>
<name>A0ABR2Z5C3_9CHLO</name>
<dbReference type="EMBL" id="JALJOT010000001">
    <property type="protein sequence ID" value="KAK9919136.1"/>
    <property type="molecule type" value="Genomic_DNA"/>
</dbReference>
<keyword evidence="1" id="KW-0067">ATP-binding</keyword>
<keyword evidence="1" id="KW-0547">Nucleotide-binding</keyword>
<dbReference type="InterPro" id="IPR052396">
    <property type="entry name" value="Meiotic_Drive_Suppr_Kinase"/>
</dbReference>
<proteinExistence type="predicted"/>
<evidence type="ECO:0000256" key="1">
    <source>
        <dbReference type="PROSITE-ProRule" id="PRU10141"/>
    </source>
</evidence>
<dbReference type="Proteomes" id="UP001491310">
    <property type="component" value="Unassembled WGS sequence"/>
</dbReference>
<dbReference type="PANTHER" id="PTHR37171:SF1">
    <property type="entry name" value="SERINE_THREONINE-PROTEIN KINASE YRZF-RELATED"/>
    <property type="match status" value="1"/>
</dbReference>
<sequence>MDKLELVCERLRVKTNGIGRAIAVVEWKNPVILKIGDDLVLSYNSGLARVQHPVGQLTEYMLMTGCRYAMLSSYCVTWFVRGREVNGEVVLAFSDALLFDAQNPSVNEAVFHLSMLAEMDEKEGWPRDGLRGQSYLTAPPQPTSRRPSLATLPVHGYRTRSKAKQGMAGGASAFSAGLSLPIGSLSLGAMIGSGSGGVVVEGRYKGKNVAVKMLSPEVFVLLAGRILPKLHGYGQITAVTGHTALMLIMDRIEGRILRDLPLTPAIGKAAQSCLAAIHARGVAHGDMALNNMMLVAGNPPDNPKVVLLDFGKAVINASPASFWNLWLPGTDSLRSALPLLIHHLCRATAR</sequence>
<organism evidence="2 3">
    <name type="scientific">Coccomyxa subellipsoidea</name>
    <dbReference type="NCBI Taxonomy" id="248742"/>
    <lineage>
        <taxon>Eukaryota</taxon>
        <taxon>Viridiplantae</taxon>
        <taxon>Chlorophyta</taxon>
        <taxon>core chlorophytes</taxon>
        <taxon>Trebouxiophyceae</taxon>
        <taxon>Trebouxiophyceae incertae sedis</taxon>
        <taxon>Coccomyxaceae</taxon>
        <taxon>Coccomyxa</taxon>
    </lineage>
</organism>
<protein>
    <recommendedName>
        <fullName evidence="4">Protein kinase domain-containing protein</fullName>
    </recommendedName>
</protein>